<evidence type="ECO:0000313" key="4">
    <source>
        <dbReference type="Proteomes" id="UP000807306"/>
    </source>
</evidence>
<sequence>MKFSLSLVVTAFALGVNTVVAAPISHSVDVTSRGHEHSDTTPSHEHARPAHDADGHGSEREHEHVSYTGSSASHHASRRELVYDILQERYPSIIQAREYSGAHVARALVEDM</sequence>
<dbReference type="EMBL" id="MU157856">
    <property type="protein sequence ID" value="KAF9528026.1"/>
    <property type="molecule type" value="Genomic_DNA"/>
</dbReference>
<evidence type="ECO:0000256" key="1">
    <source>
        <dbReference type="SAM" id="MobiDB-lite"/>
    </source>
</evidence>
<dbReference type="AlphaFoldDB" id="A0A9P6EEH4"/>
<feature type="compositionally biased region" description="Basic and acidic residues" evidence="1">
    <location>
        <begin position="32"/>
        <end position="65"/>
    </location>
</feature>
<feature type="signal peptide" evidence="2">
    <location>
        <begin position="1"/>
        <end position="21"/>
    </location>
</feature>
<name>A0A9P6EEH4_9AGAR</name>
<comment type="caution">
    <text evidence="3">The sequence shown here is derived from an EMBL/GenBank/DDBJ whole genome shotgun (WGS) entry which is preliminary data.</text>
</comment>
<organism evidence="3 4">
    <name type="scientific">Crepidotus variabilis</name>
    <dbReference type="NCBI Taxonomy" id="179855"/>
    <lineage>
        <taxon>Eukaryota</taxon>
        <taxon>Fungi</taxon>
        <taxon>Dikarya</taxon>
        <taxon>Basidiomycota</taxon>
        <taxon>Agaricomycotina</taxon>
        <taxon>Agaricomycetes</taxon>
        <taxon>Agaricomycetidae</taxon>
        <taxon>Agaricales</taxon>
        <taxon>Agaricineae</taxon>
        <taxon>Crepidotaceae</taxon>
        <taxon>Crepidotus</taxon>
    </lineage>
</organism>
<keyword evidence="4" id="KW-1185">Reference proteome</keyword>
<dbReference type="Proteomes" id="UP000807306">
    <property type="component" value="Unassembled WGS sequence"/>
</dbReference>
<proteinExistence type="predicted"/>
<feature type="chain" id="PRO_5040350880" evidence="2">
    <location>
        <begin position="22"/>
        <end position="112"/>
    </location>
</feature>
<protein>
    <submittedName>
        <fullName evidence="3">Uncharacterized protein</fullName>
    </submittedName>
</protein>
<keyword evidence="2" id="KW-0732">Signal</keyword>
<gene>
    <name evidence="3" type="ORF">CPB83DRAFT_855204</name>
</gene>
<evidence type="ECO:0000313" key="3">
    <source>
        <dbReference type="EMBL" id="KAF9528026.1"/>
    </source>
</evidence>
<evidence type="ECO:0000256" key="2">
    <source>
        <dbReference type="SAM" id="SignalP"/>
    </source>
</evidence>
<feature type="region of interest" description="Disordered" evidence="1">
    <location>
        <begin position="30"/>
        <end position="76"/>
    </location>
</feature>
<accession>A0A9P6EEH4</accession>
<reference evidence="3" key="1">
    <citation type="submission" date="2020-11" db="EMBL/GenBank/DDBJ databases">
        <authorList>
            <consortium name="DOE Joint Genome Institute"/>
            <person name="Ahrendt S."/>
            <person name="Riley R."/>
            <person name="Andreopoulos W."/>
            <person name="Labutti K."/>
            <person name="Pangilinan J."/>
            <person name="Ruiz-Duenas F.J."/>
            <person name="Barrasa J.M."/>
            <person name="Sanchez-Garcia M."/>
            <person name="Camarero S."/>
            <person name="Miyauchi S."/>
            <person name="Serrano A."/>
            <person name="Linde D."/>
            <person name="Babiker R."/>
            <person name="Drula E."/>
            <person name="Ayuso-Fernandez I."/>
            <person name="Pacheco R."/>
            <person name="Padilla G."/>
            <person name="Ferreira P."/>
            <person name="Barriuso J."/>
            <person name="Kellner H."/>
            <person name="Castanera R."/>
            <person name="Alfaro M."/>
            <person name="Ramirez L."/>
            <person name="Pisabarro A.G."/>
            <person name="Kuo A."/>
            <person name="Tritt A."/>
            <person name="Lipzen A."/>
            <person name="He G."/>
            <person name="Yan M."/>
            <person name="Ng V."/>
            <person name="Cullen D."/>
            <person name="Martin F."/>
            <person name="Rosso M.-N."/>
            <person name="Henrissat B."/>
            <person name="Hibbett D."/>
            <person name="Martinez A.T."/>
            <person name="Grigoriev I.V."/>
        </authorList>
    </citation>
    <scope>NUCLEOTIDE SEQUENCE</scope>
    <source>
        <strain evidence="3">CBS 506.95</strain>
    </source>
</reference>